<dbReference type="GO" id="GO:0005886">
    <property type="term" value="C:plasma membrane"/>
    <property type="evidence" value="ECO:0007669"/>
    <property type="project" value="TreeGrafter"/>
</dbReference>
<dbReference type="Gene3D" id="3.40.50.150">
    <property type="entry name" value="Vaccinia Virus protein VP39"/>
    <property type="match status" value="1"/>
</dbReference>
<dbReference type="PANTHER" id="PTHR40048:SF1">
    <property type="entry name" value="RHAMNOSYL O-METHYLTRANSFERASE"/>
    <property type="match status" value="1"/>
</dbReference>
<accession>A0A0G1IF89</accession>
<keyword evidence="1 3" id="KW-0489">Methyltransferase</keyword>
<dbReference type="Proteomes" id="UP000033977">
    <property type="component" value="Unassembled WGS sequence"/>
</dbReference>
<dbReference type="SUPFAM" id="SSF53335">
    <property type="entry name" value="S-adenosyl-L-methionine-dependent methyltransferases"/>
    <property type="match status" value="1"/>
</dbReference>
<dbReference type="EMBL" id="LCIN01000001">
    <property type="protein sequence ID" value="KKT57845.1"/>
    <property type="molecule type" value="Genomic_DNA"/>
</dbReference>
<evidence type="ECO:0000313" key="4">
    <source>
        <dbReference type="Proteomes" id="UP000033977"/>
    </source>
</evidence>
<protein>
    <submittedName>
        <fullName evidence="3">O-methyltransferase-like protein</fullName>
    </submittedName>
</protein>
<dbReference type="GO" id="GO:0008168">
    <property type="term" value="F:methyltransferase activity"/>
    <property type="evidence" value="ECO:0007669"/>
    <property type="project" value="UniProtKB-KW"/>
</dbReference>
<dbReference type="GO" id="GO:0032259">
    <property type="term" value="P:methylation"/>
    <property type="evidence" value="ECO:0007669"/>
    <property type="project" value="UniProtKB-KW"/>
</dbReference>
<reference evidence="3 4" key="1">
    <citation type="journal article" date="2015" name="Nature">
        <title>rRNA introns, odd ribosomes, and small enigmatic genomes across a large radiation of phyla.</title>
        <authorList>
            <person name="Brown C.T."/>
            <person name="Hug L.A."/>
            <person name="Thomas B.C."/>
            <person name="Sharon I."/>
            <person name="Castelle C.J."/>
            <person name="Singh A."/>
            <person name="Wilkins M.J."/>
            <person name="Williams K.H."/>
            <person name="Banfield J.F."/>
        </authorList>
    </citation>
    <scope>NUCLEOTIDE SEQUENCE [LARGE SCALE GENOMIC DNA]</scope>
</reference>
<evidence type="ECO:0000256" key="1">
    <source>
        <dbReference type="ARBA" id="ARBA00022603"/>
    </source>
</evidence>
<evidence type="ECO:0000256" key="2">
    <source>
        <dbReference type="ARBA" id="ARBA00022679"/>
    </source>
</evidence>
<organism evidence="3 4">
    <name type="scientific">Candidatus Giovannonibacteria bacterium GW2011_GWB1_44_23</name>
    <dbReference type="NCBI Taxonomy" id="1618652"/>
    <lineage>
        <taxon>Bacteria</taxon>
        <taxon>Candidatus Giovannoniibacteriota</taxon>
    </lineage>
</organism>
<dbReference type="InterPro" id="IPR029063">
    <property type="entry name" value="SAM-dependent_MTases_sf"/>
</dbReference>
<evidence type="ECO:0000313" key="3">
    <source>
        <dbReference type="EMBL" id="KKT57845.1"/>
    </source>
</evidence>
<dbReference type="PATRIC" id="fig|1618652.3.peg.30"/>
<gene>
    <name evidence="3" type="ORF">UW49_C0001G0029</name>
</gene>
<keyword evidence="2 3" id="KW-0808">Transferase</keyword>
<dbReference type="AlphaFoldDB" id="A0A0G1IF89"/>
<sequence length="258" mass="29533">MSVKSKFKTARSVLQKEGTFTFLQKAYGYCLNAAFAQFLRLPICFIKARSAKSKELNYLIDFAFHGCRGYFAPWQVKSEISSLLNFVASEKPKTLMEIGTARGGTLMLFAKALPEDSLIISLDLPAGDFGAGYPFWKIFLYKSFARGRQTIRLVRKDSHSVETQKRIKSILNNRPIDFLFIDGDHTYEGVKKDFELYSPLVREGGIVAFHDVVPHNKPGSRVKINKFWNEIKNKYDYKEFVENWGQNWAGIGLIRFKG</sequence>
<proteinExistence type="predicted"/>
<dbReference type="PANTHER" id="PTHR40048">
    <property type="entry name" value="RHAMNOSYL O-METHYLTRANSFERASE"/>
    <property type="match status" value="1"/>
</dbReference>
<comment type="caution">
    <text evidence="3">The sequence shown here is derived from an EMBL/GenBank/DDBJ whole genome shotgun (WGS) entry which is preliminary data.</text>
</comment>
<dbReference type="Pfam" id="PF13578">
    <property type="entry name" value="Methyltransf_24"/>
    <property type="match status" value="1"/>
</dbReference>
<name>A0A0G1IF89_9BACT</name>